<dbReference type="AlphaFoldDB" id="A0AAD6ZF06"/>
<organism evidence="2 3">
    <name type="scientific">Mycena albidolilacea</name>
    <dbReference type="NCBI Taxonomy" id="1033008"/>
    <lineage>
        <taxon>Eukaryota</taxon>
        <taxon>Fungi</taxon>
        <taxon>Dikarya</taxon>
        <taxon>Basidiomycota</taxon>
        <taxon>Agaricomycotina</taxon>
        <taxon>Agaricomycetes</taxon>
        <taxon>Agaricomycetidae</taxon>
        <taxon>Agaricales</taxon>
        <taxon>Marasmiineae</taxon>
        <taxon>Mycenaceae</taxon>
        <taxon>Mycena</taxon>
    </lineage>
</organism>
<feature type="transmembrane region" description="Helical" evidence="1">
    <location>
        <begin position="219"/>
        <end position="240"/>
    </location>
</feature>
<keyword evidence="3" id="KW-1185">Reference proteome</keyword>
<feature type="transmembrane region" description="Helical" evidence="1">
    <location>
        <begin position="170"/>
        <end position="191"/>
    </location>
</feature>
<feature type="transmembrane region" description="Helical" evidence="1">
    <location>
        <begin position="246"/>
        <end position="265"/>
    </location>
</feature>
<protein>
    <submittedName>
        <fullName evidence="2">Uncharacterized protein</fullName>
    </submittedName>
</protein>
<evidence type="ECO:0000313" key="2">
    <source>
        <dbReference type="EMBL" id="KAJ7319419.1"/>
    </source>
</evidence>
<feature type="transmembrane region" description="Helical" evidence="1">
    <location>
        <begin position="123"/>
        <end position="150"/>
    </location>
</feature>
<keyword evidence="1" id="KW-0472">Membrane</keyword>
<reference evidence="2" key="1">
    <citation type="submission" date="2023-03" db="EMBL/GenBank/DDBJ databases">
        <title>Massive genome expansion in bonnet fungi (Mycena s.s.) driven by repeated elements and novel gene families across ecological guilds.</title>
        <authorList>
            <consortium name="Lawrence Berkeley National Laboratory"/>
            <person name="Harder C.B."/>
            <person name="Miyauchi S."/>
            <person name="Viragh M."/>
            <person name="Kuo A."/>
            <person name="Thoen E."/>
            <person name="Andreopoulos B."/>
            <person name="Lu D."/>
            <person name="Skrede I."/>
            <person name="Drula E."/>
            <person name="Henrissat B."/>
            <person name="Morin E."/>
            <person name="Kohler A."/>
            <person name="Barry K."/>
            <person name="LaButti K."/>
            <person name="Morin E."/>
            <person name="Salamov A."/>
            <person name="Lipzen A."/>
            <person name="Mereny Z."/>
            <person name="Hegedus B."/>
            <person name="Baldrian P."/>
            <person name="Stursova M."/>
            <person name="Weitz H."/>
            <person name="Taylor A."/>
            <person name="Grigoriev I.V."/>
            <person name="Nagy L.G."/>
            <person name="Martin F."/>
            <person name="Kauserud H."/>
        </authorList>
    </citation>
    <scope>NUCLEOTIDE SEQUENCE</scope>
    <source>
        <strain evidence="2">CBHHK002</strain>
    </source>
</reference>
<evidence type="ECO:0000313" key="3">
    <source>
        <dbReference type="Proteomes" id="UP001218218"/>
    </source>
</evidence>
<dbReference type="Proteomes" id="UP001218218">
    <property type="component" value="Unassembled WGS sequence"/>
</dbReference>
<accession>A0AAD6ZF06</accession>
<comment type="caution">
    <text evidence="2">The sequence shown here is derived from an EMBL/GenBank/DDBJ whole genome shotgun (WGS) entry which is preliminary data.</text>
</comment>
<sequence length="274" mass="30997">MSLEDLVDRALHDFQAARLAQLTSGVIIIFDHIITLDDELCGFKIQHWISHLQLKGYHWIASTAMHLLVPPSVPPPMIQNFIKIVVGTHYLQWQNWTGLVACMIGQVILQMRLYALYSLNKKVLVLMMSMFIISSATSAAIMGMALSEFIAVAHPLPDTTICIPVGFPTYYFTIWIPITIFETLLCGLAFYRGFQTFHTSASVYQPAQQLFVILIRDSVVYFVVMLAIYFTIMVFCATTFTGTLFQIPIIFSVTFSCSLISRMILNIYRGSLIN</sequence>
<evidence type="ECO:0000256" key="1">
    <source>
        <dbReference type="SAM" id="Phobius"/>
    </source>
</evidence>
<dbReference type="EMBL" id="JARIHO010000054">
    <property type="protein sequence ID" value="KAJ7319419.1"/>
    <property type="molecule type" value="Genomic_DNA"/>
</dbReference>
<feature type="transmembrane region" description="Helical" evidence="1">
    <location>
        <begin position="93"/>
        <end position="111"/>
    </location>
</feature>
<keyword evidence="1" id="KW-0812">Transmembrane</keyword>
<name>A0AAD6ZF06_9AGAR</name>
<proteinExistence type="predicted"/>
<gene>
    <name evidence="2" type="ORF">DFH08DRAFT_1035216</name>
</gene>
<keyword evidence="1" id="KW-1133">Transmembrane helix</keyword>